<keyword evidence="3" id="KW-0175">Coiled coil</keyword>
<dbReference type="GO" id="GO:0005737">
    <property type="term" value="C:cytoplasm"/>
    <property type="evidence" value="ECO:0007669"/>
    <property type="project" value="TreeGrafter"/>
</dbReference>
<comment type="caution">
    <text evidence="4">The sequence shown here is derived from an EMBL/GenBank/DDBJ whole genome shotgun (WGS) entry which is preliminary data.</text>
</comment>
<dbReference type="GO" id="GO:0051087">
    <property type="term" value="F:protein-folding chaperone binding"/>
    <property type="evidence" value="ECO:0007669"/>
    <property type="project" value="TreeGrafter"/>
</dbReference>
<dbReference type="GO" id="GO:0016272">
    <property type="term" value="C:prefoldin complex"/>
    <property type="evidence" value="ECO:0007669"/>
    <property type="project" value="InterPro"/>
</dbReference>
<feature type="coiled-coil region" evidence="3">
    <location>
        <begin position="1"/>
        <end position="38"/>
    </location>
</feature>
<evidence type="ECO:0000256" key="3">
    <source>
        <dbReference type="SAM" id="Coils"/>
    </source>
</evidence>
<organism evidence="4 5">
    <name type="scientific">Diatrype stigma</name>
    <dbReference type="NCBI Taxonomy" id="117547"/>
    <lineage>
        <taxon>Eukaryota</taxon>
        <taxon>Fungi</taxon>
        <taxon>Dikarya</taxon>
        <taxon>Ascomycota</taxon>
        <taxon>Pezizomycotina</taxon>
        <taxon>Sordariomycetes</taxon>
        <taxon>Xylariomycetidae</taxon>
        <taxon>Xylariales</taxon>
        <taxon>Diatrypaceae</taxon>
        <taxon>Diatrype</taxon>
    </lineage>
</organism>
<dbReference type="Proteomes" id="UP001320420">
    <property type="component" value="Unassembled WGS sequence"/>
</dbReference>
<dbReference type="FunFam" id="1.10.287.370:FF:000003">
    <property type="entry name" value="Prefoldin subunit 6"/>
    <property type="match status" value="1"/>
</dbReference>
<dbReference type="PANTHER" id="PTHR21431:SF0">
    <property type="entry name" value="PREFOLDIN SUBUNIT 6"/>
    <property type="match status" value="1"/>
</dbReference>
<dbReference type="GO" id="GO:0051082">
    <property type="term" value="F:unfolded protein binding"/>
    <property type="evidence" value="ECO:0007669"/>
    <property type="project" value="InterPro"/>
</dbReference>
<evidence type="ECO:0000313" key="5">
    <source>
        <dbReference type="Proteomes" id="UP001320420"/>
    </source>
</evidence>
<gene>
    <name evidence="4" type="primary">YKE2</name>
    <name evidence="4" type="ORF">SLS62_004644</name>
</gene>
<reference evidence="4 5" key="1">
    <citation type="submission" date="2024-02" db="EMBL/GenBank/DDBJ databases">
        <title>De novo assembly and annotation of 12 fungi associated with fruit tree decline syndrome in Ontario, Canada.</title>
        <authorList>
            <person name="Sulman M."/>
            <person name="Ellouze W."/>
            <person name="Ilyukhin E."/>
        </authorList>
    </citation>
    <scope>NUCLEOTIDE SEQUENCE [LARGE SCALE GENOMIC DNA]</scope>
    <source>
        <strain evidence="4 5">M11/M66-122</strain>
    </source>
</reference>
<dbReference type="AlphaFoldDB" id="A0AAN9UQC9"/>
<keyword evidence="5" id="KW-1185">Reference proteome</keyword>
<dbReference type="GO" id="GO:0051131">
    <property type="term" value="P:chaperone-mediated protein complex assembly"/>
    <property type="evidence" value="ECO:0007669"/>
    <property type="project" value="TreeGrafter"/>
</dbReference>
<dbReference type="GO" id="GO:0006457">
    <property type="term" value="P:protein folding"/>
    <property type="evidence" value="ECO:0007669"/>
    <property type="project" value="InterPro"/>
</dbReference>
<feature type="coiled-coil region" evidence="3">
    <location>
        <begin position="79"/>
        <end position="106"/>
    </location>
</feature>
<dbReference type="SUPFAM" id="SSF46579">
    <property type="entry name" value="Prefoldin"/>
    <property type="match status" value="1"/>
</dbReference>
<dbReference type="PANTHER" id="PTHR21431">
    <property type="entry name" value="PREFOLDIN SUBUNIT 6"/>
    <property type="match status" value="1"/>
</dbReference>
<keyword evidence="2" id="KW-0143">Chaperone</keyword>
<sequence length="133" mass="14674">MAEIQAKLQALSEEYQKLQDELQTAVQSRQKLEAQRQENLGVQKEFNRMKEGESIYKLVGPVLLKQEKVEAESTVNGRLEFINKEIERTDKQIKEVQEKIEKKKGDIIQAQAGLQAAAGAGPGGAPGQVAANA</sequence>
<evidence type="ECO:0000256" key="1">
    <source>
        <dbReference type="ARBA" id="ARBA00008045"/>
    </source>
</evidence>
<protein>
    <submittedName>
        <fullName evidence="4">Prefoldin subunit 6</fullName>
    </submittedName>
</protein>
<dbReference type="InterPro" id="IPR002777">
    <property type="entry name" value="PFD_beta-like"/>
</dbReference>
<dbReference type="Pfam" id="PF01920">
    <property type="entry name" value="Prefoldin_2"/>
    <property type="match status" value="1"/>
</dbReference>
<dbReference type="InterPro" id="IPR009053">
    <property type="entry name" value="Prefoldin"/>
</dbReference>
<accession>A0AAN9UQC9</accession>
<name>A0AAN9UQC9_9PEZI</name>
<comment type="similarity">
    <text evidence="1">Belongs to the prefoldin subunit beta family.</text>
</comment>
<evidence type="ECO:0000313" key="4">
    <source>
        <dbReference type="EMBL" id="KAK7753354.1"/>
    </source>
</evidence>
<proteinExistence type="inferred from homology"/>
<dbReference type="EMBL" id="JAKJXP020000029">
    <property type="protein sequence ID" value="KAK7753354.1"/>
    <property type="molecule type" value="Genomic_DNA"/>
</dbReference>
<dbReference type="CDD" id="cd23161">
    <property type="entry name" value="Prefoldin_6"/>
    <property type="match status" value="1"/>
</dbReference>
<dbReference type="Gene3D" id="1.10.287.370">
    <property type="match status" value="1"/>
</dbReference>
<evidence type="ECO:0000256" key="2">
    <source>
        <dbReference type="ARBA" id="ARBA00023186"/>
    </source>
</evidence>